<organism evidence="7 8">
    <name type="scientific">Leptolyngbya boryana NIES-2135</name>
    <dbReference type="NCBI Taxonomy" id="1973484"/>
    <lineage>
        <taxon>Bacteria</taxon>
        <taxon>Bacillati</taxon>
        <taxon>Cyanobacteriota</taxon>
        <taxon>Cyanophyceae</taxon>
        <taxon>Leptolyngbyales</taxon>
        <taxon>Leptolyngbyaceae</taxon>
        <taxon>Leptolyngbya group</taxon>
        <taxon>Leptolyngbya</taxon>
    </lineage>
</organism>
<evidence type="ECO:0000313" key="8">
    <source>
        <dbReference type="Proteomes" id="UP000217895"/>
    </source>
</evidence>
<dbReference type="PANTHER" id="PTHR31632:SF2">
    <property type="entry name" value="PLASMA MEMBRANE IRON PERMEASE"/>
    <property type="match status" value="1"/>
</dbReference>
<protein>
    <submittedName>
        <fullName evidence="7">Iron permease FTR1</fullName>
    </submittedName>
</protein>
<dbReference type="GO" id="GO:0015093">
    <property type="term" value="F:ferrous iron transmembrane transporter activity"/>
    <property type="evidence" value="ECO:0007669"/>
    <property type="project" value="TreeGrafter"/>
</dbReference>
<sequence>MLSTFVITLREGVEAALVVGIVLAYLNKANRSYLNPWVYAGIAAGILASVAIGTIFIGTLSSLDTTNQLYLKPLLEAIFGLIAIALLSWMLIWMTRQAKSLKGEVEHELDRAIQTNAAWGIFGIIFFAVLREGFETVVFIAAQFQQGGSPVIGAIGGLCGATIIGILLFKLGIKINLKQFFQVMGIFLLLIVSGLVIGVLAHLNKSLVLNPNFPCNQDSCILGGLIWDTSQVLPQKQFPGVILHTLFGYVDRFYWAEAIAYFTFLATVGTLYLRSLTEPKQAVPLESP</sequence>
<dbReference type="Proteomes" id="UP000217895">
    <property type="component" value="Chromosome"/>
</dbReference>
<accession>A0A1Z4JII6</accession>
<evidence type="ECO:0000256" key="3">
    <source>
        <dbReference type="ARBA" id="ARBA00022692"/>
    </source>
</evidence>
<name>A0A1Z4JII6_LEPBY</name>
<evidence type="ECO:0000313" key="7">
    <source>
        <dbReference type="EMBL" id="BAY56554.1"/>
    </source>
</evidence>
<reference evidence="7 8" key="1">
    <citation type="submission" date="2017-06" db="EMBL/GenBank/DDBJ databases">
        <title>Genome sequencing of cyanobaciteial culture collection at National Institute for Environmental Studies (NIES).</title>
        <authorList>
            <person name="Hirose Y."/>
            <person name="Shimura Y."/>
            <person name="Fujisawa T."/>
            <person name="Nakamura Y."/>
            <person name="Kawachi M."/>
        </authorList>
    </citation>
    <scope>NUCLEOTIDE SEQUENCE [LARGE SCALE GENOMIC DNA]</scope>
    <source>
        <strain evidence="7 8">NIES-2135</strain>
    </source>
</reference>
<dbReference type="Pfam" id="PF03239">
    <property type="entry name" value="FTR1"/>
    <property type="match status" value="1"/>
</dbReference>
<keyword evidence="3 6" id="KW-0812">Transmembrane</keyword>
<feature type="transmembrane region" description="Helical" evidence="6">
    <location>
        <begin position="181"/>
        <end position="203"/>
    </location>
</feature>
<comment type="subcellular location">
    <subcellularLocation>
        <location evidence="1">Membrane</location>
        <topology evidence="1">Multi-pass membrane protein</topology>
    </subcellularLocation>
</comment>
<gene>
    <name evidence="7" type="ORF">NIES2135_33880</name>
</gene>
<feature type="transmembrane region" description="Helical" evidence="6">
    <location>
        <begin position="38"/>
        <end position="61"/>
    </location>
</feature>
<feature type="transmembrane region" description="Helical" evidence="6">
    <location>
        <begin position="150"/>
        <end position="169"/>
    </location>
</feature>
<comment type="similarity">
    <text evidence="2">Belongs to the oxidase-dependent Fe transporter (OFeT) (TC 9.A.10.1) family.</text>
</comment>
<evidence type="ECO:0000256" key="5">
    <source>
        <dbReference type="ARBA" id="ARBA00023136"/>
    </source>
</evidence>
<feature type="transmembrane region" description="Helical" evidence="6">
    <location>
        <begin position="113"/>
        <end position="130"/>
    </location>
</feature>
<evidence type="ECO:0000256" key="4">
    <source>
        <dbReference type="ARBA" id="ARBA00022989"/>
    </source>
</evidence>
<keyword evidence="4 6" id="KW-1133">Transmembrane helix</keyword>
<dbReference type="EMBL" id="AP018203">
    <property type="protein sequence ID" value="BAY56554.1"/>
    <property type="molecule type" value="Genomic_DNA"/>
</dbReference>
<feature type="transmembrane region" description="Helical" evidence="6">
    <location>
        <begin position="73"/>
        <end position="92"/>
    </location>
</feature>
<evidence type="ECO:0000256" key="6">
    <source>
        <dbReference type="SAM" id="Phobius"/>
    </source>
</evidence>
<keyword evidence="8" id="KW-1185">Reference proteome</keyword>
<keyword evidence="5 6" id="KW-0472">Membrane</keyword>
<evidence type="ECO:0000256" key="2">
    <source>
        <dbReference type="ARBA" id="ARBA00008333"/>
    </source>
</evidence>
<evidence type="ECO:0000256" key="1">
    <source>
        <dbReference type="ARBA" id="ARBA00004141"/>
    </source>
</evidence>
<feature type="transmembrane region" description="Helical" evidence="6">
    <location>
        <begin position="253"/>
        <end position="273"/>
    </location>
</feature>
<dbReference type="GO" id="GO:0033573">
    <property type="term" value="C:high-affinity iron permease complex"/>
    <property type="evidence" value="ECO:0007669"/>
    <property type="project" value="InterPro"/>
</dbReference>
<dbReference type="InterPro" id="IPR004923">
    <property type="entry name" value="FTR1/Fip1/EfeU"/>
</dbReference>
<proteinExistence type="inferred from homology"/>
<dbReference type="AlphaFoldDB" id="A0A1Z4JII6"/>
<dbReference type="PANTHER" id="PTHR31632">
    <property type="entry name" value="IRON TRANSPORTER FTH1"/>
    <property type="match status" value="1"/>
</dbReference>